<reference evidence="2" key="1">
    <citation type="submission" date="2022-01" db="EMBL/GenBank/DDBJ databases">
        <title>Genome-Based Taxonomic Classification of the Phylum Actinobacteria.</title>
        <authorList>
            <person name="Gao Y."/>
        </authorList>
    </citation>
    <scope>NUCLEOTIDE SEQUENCE</scope>
    <source>
        <strain evidence="2">KLBMP 8922</strain>
    </source>
</reference>
<evidence type="ECO:0000313" key="3">
    <source>
        <dbReference type="Proteomes" id="UP001165378"/>
    </source>
</evidence>
<protein>
    <submittedName>
        <fullName evidence="2">Uncharacterized protein</fullName>
    </submittedName>
</protein>
<keyword evidence="1" id="KW-1133">Transmembrane helix</keyword>
<name>A0AA41U1T9_9ACTN</name>
<keyword evidence="1" id="KW-0812">Transmembrane</keyword>
<feature type="transmembrane region" description="Helical" evidence="1">
    <location>
        <begin position="42"/>
        <end position="66"/>
    </location>
</feature>
<comment type="caution">
    <text evidence="2">The sequence shown here is derived from an EMBL/GenBank/DDBJ whole genome shotgun (WGS) entry which is preliminary data.</text>
</comment>
<dbReference type="Pfam" id="PF26606">
    <property type="entry name" value="SCO4848"/>
    <property type="match status" value="1"/>
</dbReference>
<feature type="transmembrane region" description="Helical" evidence="1">
    <location>
        <begin position="7"/>
        <end position="22"/>
    </location>
</feature>
<organism evidence="2 3">
    <name type="scientific">Yinghuangia soli</name>
    <dbReference type="NCBI Taxonomy" id="2908204"/>
    <lineage>
        <taxon>Bacteria</taxon>
        <taxon>Bacillati</taxon>
        <taxon>Actinomycetota</taxon>
        <taxon>Actinomycetes</taxon>
        <taxon>Kitasatosporales</taxon>
        <taxon>Streptomycetaceae</taxon>
        <taxon>Yinghuangia</taxon>
    </lineage>
</organism>
<dbReference type="EMBL" id="JAKFHA010000014">
    <property type="protein sequence ID" value="MCF2530011.1"/>
    <property type="molecule type" value="Genomic_DNA"/>
</dbReference>
<dbReference type="NCBIfam" id="NF046117">
    <property type="entry name" value="SCO4848_fam"/>
    <property type="match status" value="1"/>
</dbReference>
<dbReference type="Proteomes" id="UP001165378">
    <property type="component" value="Unassembled WGS sequence"/>
</dbReference>
<dbReference type="AlphaFoldDB" id="A0AA41U1T9"/>
<keyword evidence="3" id="KW-1185">Reference proteome</keyword>
<dbReference type="RefSeq" id="WP_235054686.1">
    <property type="nucleotide sequence ID" value="NZ_JAKFHA010000014.1"/>
</dbReference>
<keyword evidence="1" id="KW-0472">Membrane</keyword>
<accession>A0AA41U1T9</accession>
<gene>
    <name evidence="2" type="ORF">LZ495_22710</name>
</gene>
<sequence>MRIGRTISLLLVLFGVWTWILWPNFLKNIWRDDRSWNDGPTAFFLVHLALTVVSFAAGNAIGWLGVKGLRAARQGGPNPA</sequence>
<evidence type="ECO:0000313" key="2">
    <source>
        <dbReference type="EMBL" id="MCF2530011.1"/>
    </source>
</evidence>
<evidence type="ECO:0000256" key="1">
    <source>
        <dbReference type="SAM" id="Phobius"/>
    </source>
</evidence>
<dbReference type="InterPro" id="IPR058061">
    <property type="entry name" value="SCO4848-like"/>
</dbReference>
<proteinExistence type="predicted"/>